<dbReference type="Proteomes" id="UP000633263">
    <property type="component" value="Unassembled WGS sequence"/>
</dbReference>
<gene>
    <name evidence="3" type="ORF">GCM10009083_13080</name>
</gene>
<protein>
    <recommendedName>
        <fullName evidence="5">DUF4148 domain-containing protein</fullName>
    </recommendedName>
</protein>
<organism evidence="3 4">
    <name type="scientific">Halopseudomonas pertucinogena</name>
    <dbReference type="NCBI Taxonomy" id="86175"/>
    <lineage>
        <taxon>Bacteria</taxon>
        <taxon>Pseudomonadati</taxon>
        <taxon>Pseudomonadota</taxon>
        <taxon>Gammaproteobacteria</taxon>
        <taxon>Pseudomonadales</taxon>
        <taxon>Pseudomonadaceae</taxon>
        <taxon>Halopseudomonas</taxon>
    </lineage>
</organism>
<evidence type="ECO:0000256" key="2">
    <source>
        <dbReference type="SAM" id="SignalP"/>
    </source>
</evidence>
<feature type="signal peptide" evidence="2">
    <location>
        <begin position="1"/>
        <end position="24"/>
    </location>
</feature>
<evidence type="ECO:0000313" key="3">
    <source>
        <dbReference type="EMBL" id="GGI97757.1"/>
    </source>
</evidence>
<name>A0ABQ2CR09_9GAMM</name>
<dbReference type="RefSeq" id="WP_188635813.1">
    <property type="nucleotide sequence ID" value="NZ_BMNN01000002.1"/>
</dbReference>
<comment type="caution">
    <text evidence="3">The sequence shown here is derived from an EMBL/GenBank/DDBJ whole genome shotgun (WGS) entry which is preliminary data.</text>
</comment>
<proteinExistence type="predicted"/>
<reference evidence="4" key="1">
    <citation type="journal article" date="2019" name="Int. J. Syst. Evol. Microbiol.">
        <title>The Global Catalogue of Microorganisms (GCM) 10K type strain sequencing project: providing services to taxonomists for standard genome sequencing and annotation.</title>
        <authorList>
            <consortium name="The Broad Institute Genomics Platform"/>
            <consortium name="The Broad Institute Genome Sequencing Center for Infectious Disease"/>
            <person name="Wu L."/>
            <person name="Ma J."/>
        </authorList>
    </citation>
    <scope>NUCLEOTIDE SEQUENCE [LARGE SCALE GENOMIC DNA]</scope>
    <source>
        <strain evidence="4">JCM 11590</strain>
    </source>
</reference>
<feature type="region of interest" description="Disordered" evidence="1">
    <location>
        <begin position="64"/>
        <end position="105"/>
    </location>
</feature>
<evidence type="ECO:0008006" key="5">
    <source>
        <dbReference type="Google" id="ProtNLM"/>
    </source>
</evidence>
<accession>A0ABQ2CR09</accession>
<evidence type="ECO:0000256" key="1">
    <source>
        <dbReference type="SAM" id="MobiDB-lite"/>
    </source>
</evidence>
<evidence type="ECO:0000313" key="4">
    <source>
        <dbReference type="Proteomes" id="UP000633263"/>
    </source>
</evidence>
<sequence>MKIITRTLPLIGFAALLASPAVMAQQEDVTCESNMASLSENADYDRESLTESARQQIDEHIRMAGEAQSQGDEEGCVVHSSKALQEIRGAGSSENAQDTEGNEEQ</sequence>
<dbReference type="EMBL" id="BMNN01000002">
    <property type="protein sequence ID" value="GGI97757.1"/>
    <property type="molecule type" value="Genomic_DNA"/>
</dbReference>
<keyword evidence="4" id="KW-1185">Reference proteome</keyword>
<keyword evidence="2" id="KW-0732">Signal</keyword>
<feature type="chain" id="PRO_5046454983" description="DUF4148 domain-containing protein" evidence="2">
    <location>
        <begin position="25"/>
        <end position="105"/>
    </location>
</feature>